<evidence type="ECO:0000259" key="16">
    <source>
        <dbReference type="Pfam" id="PF14681"/>
    </source>
</evidence>
<evidence type="ECO:0000256" key="1">
    <source>
        <dbReference type="ARBA" id="ARBA00005180"/>
    </source>
</evidence>
<dbReference type="NCBIfam" id="TIGR01091">
    <property type="entry name" value="upp"/>
    <property type="match status" value="1"/>
</dbReference>
<dbReference type="CDD" id="cd06223">
    <property type="entry name" value="PRTases_typeI"/>
    <property type="match status" value="1"/>
</dbReference>
<dbReference type="InterPro" id="IPR034332">
    <property type="entry name" value="Upp_B"/>
</dbReference>
<evidence type="ECO:0000256" key="3">
    <source>
        <dbReference type="ARBA" id="ARBA00011894"/>
    </source>
</evidence>
<keyword evidence="9 15" id="KW-0342">GTP-binding</keyword>
<keyword evidence="7 15" id="KW-0547">Nucleotide-binding</keyword>
<dbReference type="InterPro" id="IPR029057">
    <property type="entry name" value="PRTase-like"/>
</dbReference>
<reference evidence="17 18" key="1">
    <citation type="submission" date="2015-06" db="EMBL/GenBank/DDBJ databases">
        <authorList>
            <person name="Wibberg Daniel"/>
        </authorList>
    </citation>
    <scope>NUCLEOTIDE SEQUENCE [LARGE SCALE GENOMIC DNA]</scope>
    <source>
        <strain evidence="17 18">T3/55T</strain>
    </source>
</reference>
<sequence length="209" mass="23209">MKNIFVFDHPLIQHKISYLRDKNTGTKEFRELMSEISMLMAYEVTRDLPLTEIQVETPIGVAKTKIISGKKLCIVPVLRAGLGMVEGIQNLIPSVKIGHIGLYRDHDTLQPVEYYSKFPEDISEREVIILEPMIASGGSLSAAVRIIKNKGVKNIKIMSILAARSGIEKLATEHPDVNIYCAAIDEKVNQNCYIDPGLGDAGDRLFGTK</sequence>
<dbReference type="AlphaFoldDB" id="A0A0H5SIP6"/>
<feature type="domain" description="Phosphoribosyltransferase" evidence="16">
    <location>
        <begin position="6"/>
        <end position="208"/>
    </location>
</feature>
<dbReference type="UniPathway" id="UPA00574">
    <property type="reaction ID" value="UER00636"/>
</dbReference>
<dbReference type="EC" id="2.4.2.9" evidence="3 15"/>
<dbReference type="GO" id="GO:0005737">
    <property type="term" value="C:cytoplasm"/>
    <property type="evidence" value="ECO:0007669"/>
    <property type="project" value="UniProtKB-ARBA"/>
</dbReference>
<feature type="binding site" evidence="15">
    <location>
        <position position="104"/>
    </location>
    <ligand>
        <name>5-phospho-alpha-D-ribose 1-diphosphate</name>
        <dbReference type="ChEBI" id="CHEBI:58017"/>
    </ligand>
</feature>
<dbReference type="OrthoDB" id="9781675at2"/>
<keyword evidence="8 15" id="KW-0460">Magnesium</keyword>
<keyword evidence="5 15" id="KW-0328">Glycosyltransferase</keyword>
<dbReference type="GO" id="GO:0000287">
    <property type="term" value="F:magnesium ion binding"/>
    <property type="evidence" value="ECO:0007669"/>
    <property type="project" value="UniProtKB-UniRule"/>
</dbReference>
<proteinExistence type="inferred from homology"/>
<dbReference type="Gene3D" id="3.40.50.2020">
    <property type="match status" value="1"/>
</dbReference>
<evidence type="ECO:0000256" key="4">
    <source>
        <dbReference type="ARBA" id="ARBA00022533"/>
    </source>
</evidence>
<organism evidence="17 18">
    <name type="scientific">Herbinix hemicellulosilytica</name>
    <dbReference type="NCBI Taxonomy" id="1564487"/>
    <lineage>
        <taxon>Bacteria</taxon>
        <taxon>Bacillati</taxon>
        <taxon>Bacillota</taxon>
        <taxon>Clostridia</taxon>
        <taxon>Lachnospirales</taxon>
        <taxon>Lachnospiraceae</taxon>
        <taxon>Herbinix</taxon>
    </lineage>
</organism>
<evidence type="ECO:0000256" key="6">
    <source>
        <dbReference type="ARBA" id="ARBA00022679"/>
    </source>
</evidence>
<dbReference type="PANTHER" id="PTHR32315">
    <property type="entry name" value="ADENINE PHOSPHORIBOSYLTRANSFERASE"/>
    <property type="match status" value="1"/>
</dbReference>
<evidence type="ECO:0000256" key="14">
    <source>
        <dbReference type="ARBA" id="ARBA00079807"/>
    </source>
</evidence>
<feature type="binding site" evidence="15">
    <location>
        <begin position="199"/>
        <end position="201"/>
    </location>
    <ligand>
        <name>uracil</name>
        <dbReference type="ChEBI" id="CHEBI:17568"/>
    </ligand>
</feature>
<evidence type="ECO:0000256" key="7">
    <source>
        <dbReference type="ARBA" id="ARBA00022741"/>
    </source>
</evidence>
<gene>
    <name evidence="15 17" type="primary">upp</name>
    <name evidence="17" type="ORF">HHT355_1765</name>
</gene>
<comment type="cofactor">
    <cofactor evidence="15">
        <name>Mg(2+)</name>
        <dbReference type="ChEBI" id="CHEBI:18420"/>
    </cofactor>
    <text evidence="15">Binds 1 Mg(2+) ion per subunit. The magnesium is bound as Mg-PRPP.</text>
</comment>
<evidence type="ECO:0000313" key="18">
    <source>
        <dbReference type="Proteomes" id="UP000236497"/>
    </source>
</evidence>
<comment type="function">
    <text evidence="12 15">Catalyzes the conversion of uracil and 5-phospho-alpha-D-ribose 1-diphosphate (PRPP) to UMP and diphosphate.</text>
</comment>
<evidence type="ECO:0000256" key="2">
    <source>
        <dbReference type="ARBA" id="ARBA00009516"/>
    </source>
</evidence>
<evidence type="ECO:0000256" key="15">
    <source>
        <dbReference type="HAMAP-Rule" id="MF_01218"/>
    </source>
</evidence>
<dbReference type="HAMAP" id="MF_01218_B">
    <property type="entry name" value="Upp_B"/>
    <property type="match status" value="1"/>
</dbReference>
<feature type="binding site" evidence="15">
    <location>
        <begin position="131"/>
        <end position="139"/>
    </location>
    <ligand>
        <name>5-phospho-alpha-D-ribose 1-diphosphate</name>
        <dbReference type="ChEBI" id="CHEBI:58017"/>
    </ligand>
</feature>
<dbReference type="FunFam" id="3.40.50.2020:FF:000003">
    <property type="entry name" value="Uracil phosphoribosyltransferase"/>
    <property type="match status" value="1"/>
</dbReference>
<dbReference type="GO" id="GO:0004845">
    <property type="term" value="F:uracil phosphoribosyltransferase activity"/>
    <property type="evidence" value="ECO:0007669"/>
    <property type="project" value="UniProtKB-UniRule"/>
</dbReference>
<evidence type="ECO:0000256" key="11">
    <source>
        <dbReference type="ARBA" id="ARBA00052919"/>
    </source>
</evidence>
<protein>
    <recommendedName>
        <fullName evidence="13 15">Uracil phosphoribosyltransferase</fullName>
        <ecNumber evidence="3 15">2.4.2.9</ecNumber>
    </recommendedName>
    <alternativeName>
        <fullName evidence="10 15">UMP pyrophosphorylase</fullName>
    </alternativeName>
    <alternativeName>
        <fullName evidence="14 15">UPRTase</fullName>
    </alternativeName>
</protein>
<evidence type="ECO:0000256" key="13">
    <source>
        <dbReference type="ARBA" id="ARBA00072146"/>
    </source>
</evidence>
<comment type="pathway">
    <text evidence="1 15">Pyrimidine metabolism; UMP biosynthesis via salvage pathway; UMP from uracil: step 1/1.</text>
</comment>
<dbReference type="InterPro" id="IPR000836">
    <property type="entry name" value="PRTase_dom"/>
</dbReference>
<feature type="binding site" evidence="15">
    <location>
        <position position="79"/>
    </location>
    <ligand>
        <name>5-phospho-alpha-D-ribose 1-diphosphate</name>
        <dbReference type="ChEBI" id="CHEBI:58017"/>
    </ligand>
</feature>
<evidence type="ECO:0000256" key="8">
    <source>
        <dbReference type="ARBA" id="ARBA00022842"/>
    </source>
</evidence>
<dbReference type="SUPFAM" id="SSF53271">
    <property type="entry name" value="PRTase-like"/>
    <property type="match status" value="1"/>
</dbReference>
<dbReference type="Proteomes" id="UP000236497">
    <property type="component" value="Unassembled WGS sequence"/>
</dbReference>
<dbReference type="NCBIfam" id="NF001097">
    <property type="entry name" value="PRK00129.1"/>
    <property type="match status" value="1"/>
</dbReference>
<keyword evidence="18" id="KW-1185">Reference proteome</keyword>
<feature type="binding site" evidence="15">
    <location>
        <position position="194"/>
    </location>
    <ligand>
        <name>uracil</name>
        <dbReference type="ChEBI" id="CHEBI:17568"/>
    </ligand>
</feature>
<dbReference type="RefSeq" id="WP_103203062.1">
    <property type="nucleotide sequence ID" value="NZ_CVTD020000017.1"/>
</dbReference>
<dbReference type="PANTHER" id="PTHR32315:SF4">
    <property type="entry name" value="URACIL PHOSPHORIBOSYLTRANSFERASE, CHLOROPLASTIC"/>
    <property type="match status" value="1"/>
</dbReference>
<name>A0A0H5SIP6_HERHM</name>
<comment type="activity regulation">
    <text evidence="15">Allosterically activated by GTP.</text>
</comment>
<dbReference type="GO" id="GO:0006223">
    <property type="term" value="P:uracil salvage"/>
    <property type="evidence" value="ECO:0007669"/>
    <property type="project" value="InterPro"/>
</dbReference>
<feature type="binding site" evidence="15">
    <location>
        <position position="200"/>
    </location>
    <ligand>
        <name>5-phospho-alpha-D-ribose 1-diphosphate</name>
        <dbReference type="ChEBI" id="CHEBI:58017"/>
    </ligand>
</feature>
<dbReference type="GO" id="GO:0044206">
    <property type="term" value="P:UMP salvage"/>
    <property type="evidence" value="ECO:0007669"/>
    <property type="project" value="UniProtKB-UniRule"/>
</dbReference>
<evidence type="ECO:0000313" key="17">
    <source>
        <dbReference type="EMBL" id="CRZ34965.1"/>
    </source>
</evidence>
<comment type="catalytic activity">
    <reaction evidence="11 15">
        <text>UMP + diphosphate = 5-phospho-alpha-D-ribose 1-diphosphate + uracil</text>
        <dbReference type="Rhea" id="RHEA:13017"/>
        <dbReference type="ChEBI" id="CHEBI:17568"/>
        <dbReference type="ChEBI" id="CHEBI:33019"/>
        <dbReference type="ChEBI" id="CHEBI:57865"/>
        <dbReference type="ChEBI" id="CHEBI:58017"/>
        <dbReference type="EC" id="2.4.2.9"/>
    </reaction>
</comment>
<evidence type="ECO:0000256" key="5">
    <source>
        <dbReference type="ARBA" id="ARBA00022676"/>
    </source>
</evidence>
<dbReference type="InterPro" id="IPR050054">
    <property type="entry name" value="UPRTase/APRTase"/>
</dbReference>
<dbReference type="InterPro" id="IPR005765">
    <property type="entry name" value="UPRT"/>
</dbReference>
<evidence type="ECO:0000256" key="12">
    <source>
        <dbReference type="ARBA" id="ARBA00056901"/>
    </source>
</evidence>
<dbReference type="EMBL" id="CVTD020000017">
    <property type="protein sequence ID" value="CRZ34965.1"/>
    <property type="molecule type" value="Genomic_DNA"/>
</dbReference>
<accession>A0A0H5SIP6</accession>
<evidence type="ECO:0000256" key="9">
    <source>
        <dbReference type="ARBA" id="ARBA00023134"/>
    </source>
</evidence>
<dbReference type="GO" id="GO:0005525">
    <property type="term" value="F:GTP binding"/>
    <property type="evidence" value="ECO:0007669"/>
    <property type="project" value="UniProtKB-KW"/>
</dbReference>
<keyword evidence="4 15" id="KW-0021">Allosteric enzyme</keyword>
<evidence type="ECO:0000256" key="10">
    <source>
        <dbReference type="ARBA" id="ARBA00031082"/>
    </source>
</evidence>
<dbReference type="Pfam" id="PF14681">
    <property type="entry name" value="UPRTase"/>
    <property type="match status" value="1"/>
</dbReference>
<comment type="similarity">
    <text evidence="2 15">Belongs to the UPRTase family.</text>
</comment>
<keyword evidence="6 15" id="KW-0808">Transferase</keyword>